<dbReference type="AlphaFoldDB" id="A0A923SS87"/>
<sequence length="171" mass="20133">MDKKEIEFCVQELIKECRNLKIPVSRKINSEITINKRARSRFAACRREKGIKGEIYRIEIGEMLLAADKKVVRTILAHELLHTCRGCYNHGTKWKEYASKMNQTYGYKIKTTATYEELGLEAPKREKKINYVITCQKCGKKFYRQKRSKLITNINQYRCRCGGRLNCEKQI</sequence>
<dbReference type="GO" id="GO:0006950">
    <property type="term" value="P:response to stress"/>
    <property type="evidence" value="ECO:0007669"/>
    <property type="project" value="UniProtKB-ARBA"/>
</dbReference>
<dbReference type="Pfam" id="PF10263">
    <property type="entry name" value="SprT-like"/>
    <property type="match status" value="1"/>
</dbReference>
<proteinExistence type="predicted"/>
<gene>
    <name evidence="2" type="ORF">H9L42_09740</name>
</gene>
<dbReference type="Proteomes" id="UP000602647">
    <property type="component" value="Unassembled WGS sequence"/>
</dbReference>
<dbReference type="Gene3D" id="3.30.2010.10">
    <property type="entry name" value="Metalloproteases ('zincins'), catalytic domain"/>
    <property type="match status" value="1"/>
</dbReference>
<accession>A0A923SS87</accession>
<dbReference type="EMBL" id="JACRYT010000009">
    <property type="protein sequence ID" value="MBC6680114.1"/>
    <property type="molecule type" value="Genomic_DNA"/>
</dbReference>
<name>A0A923SS87_9FIRM</name>
<organism evidence="2 3">
    <name type="scientific">Zhenpiania hominis</name>
    <dbReference type="NCBI Taxonomy" id="2763644"/>
    <lineage>
        <taxon>Bacteria</taxon>
        <taxon>Bacillati</taxon>
        <taxon>Bacillota</taxon>
        <taxon>Clostridia</taxon>
        <taxon>Peptostreptococcales</taxon>
        <taxon>Anaerovoracaceae</taxon>
        <taxon>Zhenpiania</taxon>
    </lineage>
</organism>
<dbReference type="InterPro" id="IPR006640">
    <property type="entry name" value="SprT-like_domain"/>
</dbReference>
<reference evidence="2" key="1">
    <citation type="submission" date="2020-08" db="EMBL/GenBank/DDBJ databases">
        <title>Genome public.</title>
        <authorList>
            <person name="Liu C."/>
            <person name="Sun Q."/>
        </authorList>
    </citation>
    <scope>NUCLEOTIDE SEQUENCE</scope>
    <source>
        <strain evidence="2">BX12</strain>
    </source>
</reference>
<evidence type="ECO:0000259" key="1">
    <source>
        <dbReference type="SMART" id="SM00731"/>
    </source>
</evidence>
<dbReference type="SMART" id="SM00731">
    <property type="entry name" value="SprT"/>
    <property type="match status" value="1"/>
</dbReference>
<comment type="caution">
    <text evidence="2">The sequence shown here is derived from an EMBL/GenBank/DDBJ whole genome shotgun (WGS) entry which is preliminary data.</text>
</comment>
<evidence type="ECO:0000313" key="2">
    <source>
        <dbReference type="EMBL" id="MBC6680114.1"/>
    </source>
</evidence>
<dbReference type="RefSeq" id="WP_187303216.1">
    <property type="nucleotide sequence ID" value="NZ_JACRYT010000009.1"/>
</dbReference>
<feature type="domain" description="SprT-like" evidence="1">
    <location>
        <begin position="15"/>
        <end position="168"/>
    </location>
</feature>
<evidence type="ECO:0000313" key="3">
    <source>
        <dbReference type="Proteomes" id="UP000602647"/>
    </source>
</evidence>
<protein>
    <submittedName>
        <fullName evidence="2">SprT-like domain-containing protein</fullName>
    </submittedName>
</protein>
<keyword evidence="3" id="KW-1185">Reference proteome</keyword>